<evidence type="ECO:0000256" key="1">
    <source>
        <dbReference type="SAM" id="Coils"/>
    </source>
</evidence>
<feature type="region of interest" description="Disordered" evidence="2">
    <location>
        <begin position="171"/>
        <end position="193"/>
    </location>
</feature>
<feature type="compositionally biased region" description="Basic and acidic residues" evidence="2">
    <location>
        <begin position="358"/>
        <end position="367"/>
    </location>
</feature>
<sequence length="367" mass="41282">MSPNPLSEANDGSTAVSSKTSLLWAYQLRKEHIHLVNRIEDVNSDLLSYSSRATEHHQNLSNLERLVKSLQTENYTLKNEVTIVRDKFAASLDQVNKQVAAAMVTTKNGREEKTKEEKESLAKLECGFEHLGLRMKELAQGMVELKMGMAGMEKKCECLAVKQMELAAWQGKMPPPKKPNISTPKSRAGRTQTGVRASLIVSLRYSKTAEGKDDYHGKQASSFTQMTYPANEATMSTMTDSLIPDSMPVYPAISPIDLLFQKIKQDDRGLYDYFTFAAELRSELPRRKQEGHMVEAFFDGLSNDSAVKMAMEEYLDALGWIWSNVEGFCRRDQQGYNTRSRTRASATKSRVKSVARKGTVEKDKSQL</sequence>
<dbReference type="GeneID" id="55992127"/>
<accession>A0A7H8QU39</accession>
<dbReference type="OrthoDB" id="4225570at2759"/>
<protein>
    <submittedName>
        <fullName evidence="3">Uncharacterized protein</fullName>
    </submittedName>
</protein>
<dbReference type="RefSeq" id="XP_035343690.1">
    <property type="nucleotide sequence ID" value="XM_035487797.1"/>
</dbReference>
<feature type="compositionally biased region" description="Polar residues" evidence="2">
    <location>
        <begin position="180"/>
        <end position="193"/>
    </location>
</feature>
<gene>
    <name evidence="3" type="ORF">TRUGW13939_04626</name>
</gene>
<keyword evidence="4" id="KW-1185">Reference proteome</keyword>
<keyword evidence="1" id="KW-0175">Coiled coil</keyword>
<dbReference type="Proteomes" id="UP000509510">
    <property type="component" value="Chromosome II"/>
</dbReference>
<feature type="coiled-coil region" evidence="1">
    <location>
        <begin position="53"/>
        <end position="80"/>
    </location>
</feature>
<dbReference type="AlphaFoldDB" id="A0A7H8QU39"/>
<organism evidence="3 4">
    <name type="scientific">Talaromyces rugulosus</name>
    <name type="common">Penicillium rugulosum</name>
    <dbReference type="NCBI Taxonomy" id="121627"/>
    <lineage>
        <taxon>Eukaryota</taxon>
        <taxon>Fungi</taxon>
        <taxon>Dikarya</taxon>
        <taxon>Ascomycota</taxon>
        <taxon>Pezizomycotina</taxon>
        <taxon>Eurotiomycetes</taxon>
        <taxon>Eurotiomycetidae</taxon>
        <taxon>Eurotiales</taxon>
        <taxon>Trichocomaceae</taxon>
        <taxon>Talaromyces</taxon>
        <taxon>Talaromyces sect. Islandici</taxon>
    </lineage>
</organism>
<reference evidence="4" key="1">
    <citation type="submission" date="2020-06" db="EMBL/GenBank/DDBJ databases">
        <title>A chromosome-scale genome assembly of Talaromyces rugulosus W13939.</title>
        <authorList>
            <person name="Wang B."/>
            <person name="Guo L."/>
            <person name="Ye K."/>
            <person name="Wang L."/>
        </authorList>
    </citation>
    <scope>NUCLEOTIDE SEQUENCE [LARGE SCALE GENOMIC DNA]</scope>
    <source>
        <strain evidence="4">W13939</strain>
    </source>
</reference>
<evidence type="ECO:0000313" key="4">
    <source>
        <dbReference type="Proteomes" id="UP000509510"/>
    </source>
</evidence>
<feature type="region of interest" description="Disordered" evidence="2">
    <location>
        <begin position="336"/>
        <end position="367"/>
    </location>
</feature>
<dbReference type="KEGG" id="trg:TRUGW13939_04626"/>
<dbReference type="EMBL" id="CP055899">
    <property type="protein sequence ID" value="QKX57512.1"/>
    <property type="molecule type" value="Genomic_DNA"/>
</dbReference>
<name>A0A7H8QU39_TALRU</name>
<evidence type="ECO:0000313" key="3">
    <source>
        <dbReference type="EMBL" id="QKX57512.1"/>
    </source>
</evidence>
<evidence type="ECO:0000256" key="2">
    <source>
        <dbReference type="SAM" id="MobiDB-lite"/>
    </source>
</evidence>
<proteinExistence type="predicted"/>